<dbReference type="EnsemblProtists" id="EKX33033">
    <property type="protein sequence ID" value="EKX33033"/>
    <property type="gene ID" value="GUITHDRAFT_166563"/>
</dbReference>
<dbReference type="RefSeq" id="XP_005820013.1">
    <property type="nucleotide sequence ID" value="XM_005819956.1"/>
</dbReference>
<evidence type="ECO:0000313" key="3">
    <source>
        <dbReference type="EnsemblProtists" id="EKX33033"/>
    </source>
</evidence>
<reference evidence="3" key="3">
    <citation type="submission" date="2016-03" db="UniProtKB">
        <authorList>
            <consortium name="EnsemblProtists"/>
        </authorList>
    </citation>
    <scope>IDENTIFICATION</scope>
</reference>
<feature type="chain" id="PRO_5008769759" evidence="1">
    <location>
        <begin position="27"/>
        <end position="157"/>
    </location>
</feature>
<evidence type="ECO:0000256" key="1">
    <source>
        <dbReference type="SAM" id="SignalP"/>
    </source>
</evidence>
<organism evidence="2">
    <name type="scientific">Guillardia theta (strain CCMP2712)</name>
    <name type="common">Cryptophyte</name>
    <dbReference type="NCBI Taxonomy" id="905079"/>
    <lineage>
        <taxon>Eukaryota</taxon>
        <taxon>Cryptophyceae</taxon>
        <taxon>Pyrenomonadales</taxon>
        <taxon>Geminigeraceae</taxon>
        <taxon>Guillardia</taxon>
    </lineage>
</organism>
<evidence type="ECO:0000313" key="4">
    <source>
        <dbReference type="Proteomes" id="UP000011087"/>
    </source>
</evidence>
<keyword evidence="1" id="KW-0732">Signal</keyword>
<protein>
    <submittedName>
        <fullName evidence="2 3">Uncharacterized protein</fullName>
    </submittedName>
</protein>
<dbReference type="OrthoDB" id="10408028at2759"/>
<reference evidence="2 4" key="1">
    <citation type="journal article" date="2012" name="Nature">
        <title>Algal genomes reveal evolutionary mosaicism and the fate of nucleomorphs.</title>
        <authorList>
            <consortium name="DOE Joint Genome Institute"/>
            <person name="Curtis B.A."/>
            <person name="Tanifuji G."/>
            <person name="Burki F."/>
            <person name="Gruber A."/>
            <person name="Irimia M."/>
            <person name="Maruyama S."/>
            <person name="Arias M.C."/>
            <person name="Ball S.G."/>
            <person name="Gile G.H."/>
            <person name="Hirakawa Y."/>
            <person name="Hopkins J.F."/>
            <person name="Kuo A."/>
            <person name="Rensing S.A."/>
            <person name="Schmutz J."/>
            <person name="Symeonidi A."/>
            <person name="Elias M."/>
            <person name="Eveleigh R.J."/>
            <person name="Herman E.K."/>
            <person name="Klute M.J."/>
            <person name="Nakayama T."/>
            <person name="Obornik M."/>
            <person name="Reyes-Prieto A."/>
            <person name="Armbrust E.V."/>
            <person name="Aves S.J."/>
            <person name="Beiko R.G."/>
            <person name="Coutinho P."/>
            <person name="Dacks J.B."/>
            <person name="Durnford D.G."/>
            <person name="Fast N.M."/>
            <person name="Green B.R."/>
            <person name="Grisdale C.J."/>
            <person name="Hempel F."/>
            <person name="Henrissat B."/>
            <person name="Hoppner M.P."/>
            <person name="Ishida K."/>
            <person name="Kim E."/>
            <person name="Koreny L."/>
            <person name="Kroth P.G."/>
            <person name="Liu Y."/>
            <person name="Malik S.B."/>
            <person name="Maier U.G."/>
            <person name="McRose D."/>
            <person name="Mock T."/>
            <person name="Neilson J.A."/>
            <person name="Onodera N.T."/>
            <person name="Poole A.M."/>
            <person name="Pritham E.J."/>
            <person name="Richards T.A."/>
            <person name="Rocap G."/>
            <person name="Roy S.W."/>
            <person name="Sarai C."/>
            <person name="Schaack S."/>
            <person name="Shirato S."/>
            <person name="Slamovits C.H."/>
            <person name="Spencer D.F."/>
            <person name="Suzuki S."/>
            <person name="Worden A.Z."/>
            <person name="Zauner S."/>
            <person name="Barry K."/>
            <person name="Bell C."/>
            <person name="Bharti A.K."/>
            <person name="Crow J.A."/>
            <person name="Grimwood J."/>
            <person name="Kramer R."/>
            <person name="Lindquist E."/>
            <person name="Lucas S."/>
            <person name="Salamov A."/>
            <person name="McFadden G.I."/>
            <person name="Lane C.E."/>
            <person name="Keeling P.J."/>
            <person name="Gray M.W."/>
            <person name="Grigoriev I.V."/>
            <person name="Archibald J.M."/>
        </authorList>
    </citation>
    <scope>NUCLEOTIDE SEQUENCE</scope>
    <source>
        <strain evidence="2 4">CCMP2712</strain>
    </source>
</reference>
<dbReference type="Proteomes" id="UP000011087">
    <property type="component" value="Unassembled WGS sequence"/>
</dbReference>
<accession>L1I9X7</accession>
<dbReference type="HOGENOM" id="CLU_1681262_0_0_1"/>
<proteinExistence type="predicted"/>
<sequence length="157" mass="16828">MAGSVRGPLGMAAATLAMLMAGAALTALVAHSQYNSSGVRTELASMNRRQRFTMLDHLDAGESADGEYEDQTGDGYECCWHAPNPKLASTTVASKVGPNGWGSKADADGSVDHYTNALGDVPEWVFKGTADHQWKDYDSVYGQQWYENTYPSGESGI</sequence>
<name>L1I9X7_GUITC</name>
<dbReference type="EMBL" id="JH993159">
    <property type="protein sequence ID" value="EKX33033.1"/>
    <property type="molecule type" value="Genomic_DNA"/>
</dbReference>
<reference evidence="4" key="2">
    <citation type="submission" date="2012-11" db="EMBL/GenBank/DDBJ databases">
        <authorList>
            <person name="Kuo A."/>
            <person name="Curtis B.A."/>
            <person name="Tanifuji G."/>
            <person name="Burki F."/>
            <person name="Gruber A."/>
            <person name="Irimia M."/>
            <person name="Maruyama S."/>
            <person name="Arias M.C."/>
            <person name="Ball S.G."/>
            <person name="Gile G.H."/>
            <person name="Hirakawa Y."/>
            <person name="Hopkins J.F."/>
            <person name="Rensing S.A."/>
            <person name="Schmutz J."/>
            <person name="Symeonidi A."/>
            <person name="Elias M."/>
            <person name="Eveleigh R.J."/>
            <person name="Herman E.K."/>
            <person name="Klute M.J."/>
            <person name="Nakayama T."/>
            <person name="Obornik M."/>
            <person name="Reyes-Prieto A."/>
            <person name="Armbrust E.V."/>
            <person name="Aves S.J."/>
            <person name="Beiko R.G."/>
            <person name="Coutinho P."/>
            <person name="Dacks J.B."/>
            <person name="Durnford D.G."/>
            <person name="Fast N.M."/>
            <person name="Green B.R."/>
            <person name="Grisdale C."/>
            <person name="Hempe F."/>
            <person name="Henrissat B."/>
            <person name="Hoppner M.P."/>
            <person name="Ishida K.-I."/>
            <person name="Kim E."/>
            <person name="Koreny L."/>
            <person name="Kroth P.G."/>
            <person name="Liu Y."/>
            <person name="Malik S.-B."/>
            <person name="Maier U.G."/>
            <person name="McRose D."/>
            <person name="Mock T."/>
            <person name="Neilson J.A."/>
            <person name="Onodera N.T."/>
            <person name="Poole A.M."/>
            <person name="Pritham E.J."/>
            <person name="Richards T.A."/>
            <person name="Rocap G."/>
            <person name="Roy S.W."/>
            <person name="Sarai C."/>
            <person name="Schaack S."/>
            <person name="Shirato S."/>
            <person name="Slamovits C.H."/>
            <person name="Spencer D.F."/>
            <person name="Suzuki S."/>
            <person name="Worden A.Z."/>
            <person name="Zauner S."/>
            <person name="Barry K."/>
            <person name="Bell C."/>
            <person name="Bharti A.K."/>
            <person name="Crow J.A."/>
            <person name="Grimwood J."/>
            <person name="Kramer R."/>
            <person name="Lindquist E."/>
            <person name="Lucas S."/>
            <person name="Salamov A."/>
            <person name="McFadden G.I."/>
            <person name="Lane C.E."/>
            <person name="Keeling P.J."/>
            <person name="Gray M.W."/>
            <person name="Grigoriev I.V."/>
            <person name="Archibald J.M."/>
        </authorList>
    </citation>
    <scope>NUCLEOTIDE SEQUENCE</scope>
    <source>
        <strain evidence="4">CCMP2712</strain>
    </source>
</reference>
<dbReference type="AlphaFoldDB" id="L1I9X7"/>
<evidence type="ECO:0000313" key="2">
    <source>
        <dbReference type="EMBL" id="EKX33033.1"/>
    </source>
</evidence>
<feature type="signal peptide" evidence="1">
    <location>
        <begin position="1"/>
        <end position="26"/>
    </location>
</feature>
<gene>
    <name evidence="2" type="ORF">GUITHDRAFT_166563</name>
</gene>
<keyword evidence="4" id="KW-1185">Reference proteome</keyword>
<dbReference type="KEGG" id="gtt:GUITHDRAFT_166563"/>
<dbReference type="GeneID" id="17289768"/>
<dbReference type="PaxDb" id="55529-EKX33033"/>